<proteinExistence type="predicted"/>
<keyword evidence="3" id="KW-1185">Reference proteome</keyword>
<dbReference type="EMBL" id="BOML01000067">
    <property type="protein sequence ID" value="GIE06793.1"/>
    <property type="molecule type" value="Genomic_DNA"/>
</dbReference>
<organism evidence="2 3">
    <name type="scientific">Paractinoplanes durhamensis</name>
    <dbReference type="NCBI Taxonomy" id="113563"/>
    <lineage>
        <taxon>Bacteria</taxon>
        <taxon>Bacillati</taxon>
        <taxon>Actinomycetota</taxon>
        <taxon>Actinomycetes</taxon>
        <taxon>Micromonosporales</taxon>
        <taxon>Micromonosporaceae</taxon>
        <taxon>Paractinoplanes</taxon>
    </lineage>
</organism>
<gene>
    <name evidence="2" type="ORF">Adu01nite_81430</name>
</gene>
<name>A0ABQ3ZAD0_9ACTN</name>
<dbReference type="RefSeq" id="WP_203734646.1">
    <property type="nucleotide sequence ID" value="NZ_JBHTFU010000001.1"/>
</dbReference>
<evidence type="ECO:0008006" key="4">
    <source>
        <dbReference type="Google" id="ProtNLM"/>
    </source>
</evidence>
<feature type="compositionally biased region" description="Pro residues" evidence="1">
    <location>
        <begin position="218"/>
        <end position="230"/>
    </location>
</feature>
<feature type="region of interest" description="Disordered" evidence="1">
    <location>
        <begin position="208"/>
        <end position="231"/>
    </location>
</feature>
<reference evidence="2 3" key="1">
    <citation type="submission" date="2021-01" db="EMBL/GenBank/DDBJ databases">
        <title>Whole genome shotgun sequence of Actinoplanes durhamensis NBRC 14914.</title>
        <authorList>
            <person name="Komaki H."/>
            <person name="Tamura T."/>
        </authorList>
    </citation>
    <scope>NUCLEOTIDE SEQUENCE [LARGE SCALE GENOMIC DNA]</scope>
    <source>
        <strain evidence="2 3">NBRC 14914</strain>
    </source>
</reference>
<evidence type="ECO:0000256" key="1">
    <source>
        <dbReference type="SAM" id="MobiDB-lite"/>
    </source>
</evidence>
<evidence type="ECO:0000313" key="2">
    <source>
        <dbReference type="EMBL" id="GIE06793.1"/>
    </source>
</evidence>
<protein>
    <recommendedName>
        <fullName evidence="4">LTD domain-containing protein</fullName>
    </recommendedName>
</protein>
<accession>A0ABQ3ZAD0</accession>
<dbReference type="Proteomes" id="UP000637628">
    <property type="component" value="Unassembled WGS sequence"/>
</dbReference>
<sequence>MPIKRYGVLRAAVIDRRIETSDTPHYQIHLRADGVDYRAAVNVRSQQRPPELLYLAADNFAHPILTQVGALPDGFTELSGQAGGPALDYIRGNLFQRDAMRPVPTSAPGPENDLGDFLDHYVRRALGDAGARAFVFGQAWGPEPTTPDKVFHFSPGNGVHDVHMNQGNSGRFADDDGVFQDGGLLLHFGADEWVAIFLAFQSQSFHTDDTTGHTLPEIPNPGPAPRPGPGEPDHLVRIVGALANPVGPAPEAESVTLLNTTPDEIDLVGWAVLDRAGNRHGLAGRLPAGDALRVVVSPPLQLSNQGGTITLLDARGLKVDGVAYTADQARREGWTITF</sequence>
<evidence type="ECO:0000313" key="3">
    <source>
        <dbReference type="Proteomes" id="UP000637628"/>
    </source>
</evidence>
<dbReference type="Pfam" id="PF10042">
    <property type="entry name" value="DUF2278"/>
    <property type="match status" value="1"/>
</dbReference>
<dbReference type="InterPro" id="IPR019268">
    <property type="entry name" value="DUF2278"/>
</dbReference>
<comment type="caution">
    <text evidence="2">The sequence shown here is derived from an EMBL/GenBank/DDBJ whole genome shotgun (WGS) entry which is preliminary data.</text>
</comment>